<proteinExistence type="predicted"/>
<dbReference type="InterPro" id="IPR055170">
    <property type="entry name" value="GFO_IDH_MocA-like_dom"/>
</dbReference>
<evidence type="ECO:0000313" key="5">
    <source>
        <dbReference type="Proteomes" id="UP001596004"/>
    </source>
</evidence>
<feature type="domain" description="Gfo/Idh/MocA-like oxidoreductase N-terminal" evidence="2">
    <location>
        <begin position="5"/>
        <end position="120"/>
    </location>
</feature>
<organism evidence="4 5">
    <name type="scientific">Sphaerisporangium dianthi</name>
    <dbReference type="NCBI Taxonomy" id="1436120"/>
    <lineage>
        <taxon>Bacteria</taxon>
        <taxon>Bacillati</taxon>
        <taxon>Actinomycetota</taxon>
        <taxon>Actinomycetes</taxon>
        <taxon>Streptosporangiales</taxon>
        <taxon>Streptosporangiaceae</taxon>
        <taxon>Sphaerisporangium</taxon>
    </lineage>
</organism>
<dbReference type="Pfam" id="PF22725">
    <property type="entry name" value="GFO_IDH_MocA_C3"/>
    <property type="match status" value="1"/>
</dbReference>
<keyword evidence="5" id="KW-1185">Reference proteome</keyword>
<dbReference type="EMBL" id="JBHSFP010000003">
    <property type="protein sequence ID" value="MFC4530405.1"/>
    <property type="molecule type" value="Genomic_DNA"/>
</dbReference>
<evidence type="ECO:0000256" key="1">
    <source>
        <dbReference type="ARBA" id="ARBA00023002"/>
    </source>
</evidence>
<dbReference type="Pfam" id="PF01408">
    <property type="entry name" value="GFO_IDH_MocA"/>
    <property type="match status" value="1"/>
</dbReference>
<gene>
    <name evidence="4" type="ORF">ACFO60_06500</name>
</gene>
<dbReference type="PANTHER" id="PTHR43818:SF11">
    <property type="entry name" value="BCDNA.GH03377"/>
    <property type="match status" value="1"/>
</dbReference>
<evidence type="ECO:0000259" key="3">
    <source>
        <dbReference type="Pfam" id="PF22725"/>
    </source>
</evidence>
<evidence type="ECO:0000259" key="2">
    <source>
        <dbReference type="Pfam" id="PF01408"/>
    </source>
</evidence>
<reference evidence="5" key="1">
    <citation type="journal article" date="2019" name="Int. J. Syst. Evol. Microbiol.">
        <title>The Global Catalogue of Microorganisms (GCM) 10K type strain sequencing project: providing services to taxonomists for standard genome sequencing and annotation.</title>
        <authorList>
            <consortium name="The Broad Institute Genomics Platform"/>
            <consortium name="The Broad Institute Genome Sequencing Center for Infectious Disease"/>
            <person name="Wu L."/>
            <person name="Ma J."/>
        </authorList>
    </citation>
    <scope>NUCLEOTIDE SEQUENCE [LARGE SCALE GENOMIC DNA]</scope>
    <source>
        <strain evidence="5">CGMCC 4.7132</strain>
    </source>
</reference>
<dbReference type="RefSeq" id="WP_380838216.1">
    <property type="nucleotide sequence ID" value="NZ_JBHSFP010000003.1"/>
</dbReference>
<dbReference type="Gene3D" id="3.30.360.10">
    <property type="entry name" value="Dihydrodipicolinate Reductase, domain 2"/>
    <property type="match status" value="1"/>
</dbReference>
<sequence>MGQPVNIGVVGCGVIFAQYRKTIERLPELRLLAVADLDLERAREAVGPDADVEVLSVAELMADPRVDVVLNLTIPAAHAEIASRAIAAGKDVYCEKPLAATTADAARVLREAAAAGVRVGCAPDTVLGTGTQTARKAIDDGLIGRPVAATATMLTPGHERWHPNPDFYYAPGGGPLLDMGPYYITSLVTLLGPVTTVIGAGTRTRPKRTIGSGPRRGEEIPVTVDTYVTGVLVHASGALSTLVMGFEGAATKAPNIEVHGERGSLVVPDPNHFDGSVLLARAGGQGWETMPATAGHAEAGRGVGLLDFATSPSDQEPRAGGTLGYHVLDVMESLLSSAQSRSAVTVASTCERPEPVALLPAE</sequence>
<dbReference type="SUPFAM" id="SSF51735">
    <property type="entry name" value="NAD(P)-binding Rossmann-fold domains"/>
    <property type="match status" value="1"/>
</dbReference>
<protein>
    <submittedName>
        <fullName evidence="4">Gfo/Idh/MocA family protein</fullName>
    </submittedName>
</protein>
<dbReference type="InterPro" id="IPR036291">
    <property type="entry name" value="NAD(P)-bd_dom_sf"/>
</dbReference>
<dbReference type="PANTHER" id="PTHR43818">
    <property type="entry name" value="BCDNA.GH03377"/>
    <property type="match status" value="1"/>
</dbReference>
<dbReference type="Gene3D" id="3.40.50.720">
    <property type="entry name" value="NAD(P)-binding Rossmann-like Domain"/>
    <property type="match status" value="1"/>
</dbReference>
<dbReference type="Proteomes" id="UP001596004">
    <property type="component" value="Unassembled WGS sequence"/>
</dbReference>
<keyword evidence="1" id="KW-0560">Oxidoreductase</keyword>
<name>A0ABV9CBC3_9ACTN</name>
<evidence type="ECO:0000313" key="4">
    <source>
        <dbReference type="EMBL" id="MFC4530405.1"/>
    </source>
</evidence>
<feature type="domain" description="GFO/IDH/MocA-like oxidoreductase" evidence="3">
    <location>
        <begin position="132"/>
        <end position="266"/>
    </location>
</feature>
<dbReference type="InterPro" id="IPR000683">
    <property type="entry name" value="Gfo/Idh/MocA-like_OxRdtase_N"/>
</dbReference>
<accession>A0ABV9CBC3</accession>
<dbReference type="SUPFAM" id="SSF55347">
    <property type="entry name" value="Glyceraldehyde-3-phosphate dehydrogenase-like, C-terminal domain"/>
    <property type="match status" value="1"/>
</dbReference>
<comment type="caution">
    <text evidence="4">The sequence shown here is derived from an EMBL/GenBank/DDBJ whole genome shotgun (WGS) entry which is preliminary data.</text>
</comment>
<dbReference type="InterPro" id="IPR050463">
    <property type="entry name" value="Gfo/Idh/MocA_oxidrdct_glycsds"/>
</dbReference>